<evidence type="ECO:0008006" key="3">
    <source>
        <dbReference type="Google" id="ProtNLM"/>
    </source>
</evidence>
<dbReference type="RefSeq" id="WP_230367051.1">
    <property type="nucleotide sequence ID" value="NZ_JAJALK010000009.1"/>
</dbReference>
<name>A0AAJ1TV20_9HYPH</name>
<organism evidence="1 2">
    <name type="scientific">Methylobacterium brachiatum</name>
    <dbReference type="NCBI Taxonomy" id="269660"/>
    <lineage>
        <taxon>Bacteria</taxon>
        <taxon>Pseudomonadati</taxon>
        <taxon>Pseudomonadota</taxon>
        <taxon>Alphaproteobacteria</taxon>
        <taxon>Hyphomicrobiales</taxon>
        <taxon>Methylobacteriaceae</taxon>
        <taxon>Methylobacterium</taxon>
    </lineage>
</organism>
<protein>
    <recommendedName>
        <fullName evidence="3">HOOK family protein</fullName>
    </recommendedName>
</protein>
<accession>A0AAJ1TV20</accession>
<dbReference type="AlphaFoldDB" id="A0AAJ1TV20"/>
<dbReference type="EMBL" id="JAUSWL010000008">
    <property type="protein sequence ID" value="MDQ0545256.1"/>
    <property type="molecule type" value="Genomic_DNA"/>
</dbReference>
<reference evidence="1" key="1">
    <citation type="submission" date="2023-07" db="EMBL/GenBank/DDBJ databases">
        <title>Genomic Encyclopedia of Type Strains, Phase IV (KMG-IV): sequencing the most valuable type-strain genomes for metagenomic binning, comparative biology and taxonomic classification.</title>
        <authorList>
            <person name="Goeker M."/>
        </authorList>
    </citation>
    <scope>NUCLEOTIDE SEQUENCE</scope>
    <source>
        <strain evidence="1">DSM 19569</strain>
    </source>
</reference>
<evidence type="ECO:0000313" key="1">
    <source>
        <dbReference type="EMBL" id="MDQ0545256.1"/>
    </source>
</evidence>
<evidence type="ECO:0000313" key="2">
    <source>
        <dbReference type="Proteomes" id="UP001223420"/>
    </source>
</evidence>
<sequence length="75" mass="8291">MPDQLELDGLNELLAALVEERLNIVTSVRKLRDTRRQKGTFVLGDGAASGTRFAMVQHQIEIVEALIASKIRETG</sequence>
<proteinExistence type="predicted"/>
<comment type="caution">
    <text evidence="1">The sequence shown here is derived from an EMBL/GenBank/DDBJ whole genome shotgun (WGS) entry which is preliminary data.</text>
</comment>
<dbReference type="Proteomes" id="UP001223420">
    <property type="component" value="Unassembled WGS sequence"/>
</dbReference>
<gene>
    <name evidence="1" type="ORF">QO001_004199</name>
</gene>